<dbReference type="Pfam" id="PF00196">
    <property type="entry name" value="GerE"/>
    <property type="match status" value="1"/>
</dbReference>
<keyword evidence="1" id="KW-0597">Phosphoprotein</keyword>
<name>A0A367PHR3_CUPNE</name>
<dbReference type="PANTHER" id="PTHR43214:SF17">
    <property type="entry name" value="TRANSCRIPTIONAL REGULATORY PROTEIN RCSB"/>
    <property type="match status" value="1"/>
</dbReference>
<dbReference type="InterPro" id="IPR001789">
    <property type="entry name" value="Sig_transdc_resp-reg_receiver"/>
</dbReference>
<dbReference type="GO" id="GO:0000160">
    <property type="term" value="P:phosphorelay signal transduction system"/>
    <property type="evidence" value="ECO:0007669"/>
    <property type="project" value="InterPro"/>
</dbReference>
<proteinExistence type="predicted"/>
<dbReference type="CDD" id="cd17535">
    <property type="entry name" value="REC_NarL-like"/>
    <property type="match status" value="1"/>
</dbReference>
<evidence type="ECO:0000256" key="3">
    <source>
        <dbReference type="PROSITE-ProRule" id="PRU00169"/>
    </source>
</evidence>
<evidence type="ECO:0000313" key="7">
    <source>
        <dbReference type="Proteomes" id="UP000253501"/>
    </source>
</evidence>
<comment type="caution">
    <text evidence="3">Lacks conserved residue(s) required for the propagation of feature annotation.</text>
</comment>
<keyword evidence="2 6" id="KW-0238">DNA-binding</keyword>
<dbReference type="Gene3D" id="1.10.10.10">
    <property type="entry name" value="Winged helix-like DNA-binding domain superfamily/Winged helix DNA-binding domain"/>
    <property type="match status" value="1"/>
</dbReference>
<evidence type="ECO:0000256" key="1">
    <source>
        <dbReference type="ARBA" id="ARBA00022553"/>
    </source>
</evidence>
<evidence type="ECO:0000313" key="6">
    <source>
        <dbReference type="EMBL" id="RCJ07409.1"/>
    </source>
</evidence>
<dbReference type="CDD" id="cd06170">
    <property type="entry name" value="LuxR_C_like"/>
    <property type="match status" value="1"/>
</dbReference>
<dbReference type="AlphaFoldDB" id="A0A367PHR3"/>
<dbReference type="InterPro" id="IPR000792">
    <property type="entry name" value="Tscrpt_reg_LuxR_C"/>
</dbReference>
<dbReference type="PRINTS" id="PR00038">
    <property type="entry name" value="HTHLUXR"/>
</dbReference>
<feature type="domain" description="Response regulatory" evidence="5">
    <location>
        <begin position="6"/>
        <end position="125"/>
    </location>
</feature>
<dbReference type="EMBL" id="QDHA01000038">
    <property type="protein sequence ID" value="RCJ07409.1"/>
    <property type="molecule type" value="Genomic_DNA"/>
</dbReference>
<dbReference type="Pfam" id="PF00072">
    <property type="entry name" value="Response_reg"/>
    <property type="match status" value="1"/>
</dbReference>
<dbReference type="GO" id="GO:0003677">
    <property type="term" value="F:DNA binding"/>
    <property type="evidence" value="ECO:0007669"/>
    <property type="project" value="UniProtKB-KW"/>
</dbReference>
<dbReference type="InterPro" id="IPR011006">
    <property type="entry name" value="CheY-like_superfamily"/>
</dbReference>
<dbReference type="Gene3D" id="3.40.50.2300">
    <property type="match status" value="1"/>
</dbReference>
<reference evidence="6 7" key="1">
    <citation type="submission" date="2018-04" db="EMBL/GenBank/DDBJ databases">
        <title>Cupriavidus necator CR12 genome sequencing and assembly.</title>
        <authorList>
            <person name="Ben Fekih I."/>
            <person name="Mazhar H.S."/>
            <person name="Bello S.K."/>
            <person name="Rensing C."/>
        </authorList>
    </citation>
    <scope>NUCLEOTIDE SEQUENCE [LARGE SCALE GENOMIC DNA]</scope>
    <source>
        <strain evidence="6 7">CR12</strain>
    </source>
</reference>
<organism evidence="6 7">
    <name type="scientific">Cupriavidus necator</name>
    <name type="common">Alcaligenes eutrophus</name>
    <name type="synonym">Ralstonia eutropha</name>
    <dbReference type="NCBI Taxonomy" id="106590"/>
    <lineage>
        <taxon>Bacteria</taxon>
        <taxon>Pseudomonadati</taxon>
        <taxon>Pseudomonadota</taxon>
        <taxon>Betaproteobacteria</taxon>
        <taxon>Burkholderiales</taxon>
        <taxon>Burkholderiaceae</taxon>
        <taxon>Cupriavidus</taxon>
    </lineage>
</organism>
<dbReference type="SUPFAM" id="SSF46894">
    <property type="entry name" value="C-terminal effector domain of the bipartite response regulators"/>
    <property type="match status" value="1"/>
</dbReference>
<dbReference type="InterPro" id="IPR036388">
    <property type="entry name" value="WH-like_DNA-bd_sf"/>
</dbReference>
<feature type="domain" description="HTH luxR-type" evidence="4">
    <location>
        <begin position="147"/>
        <end position="212"/>
    </location>
</feature>
<dbReference type="InterPro" id="IPR039420">
    <property type="entry name" value="WalR-like"/>
</dbReference>
<gene>
    <name evidence="6" type="ORF">DDK22_16435</name>
</gene>
<evidence type="ECO:0000259" key="4">
    <source>
        <dbReference type="PROSITE" id="PS50043"/>
    </source>
</evidence>
<dbReference type="GO" id="GO:0006355">
    <property type="term" value="P:regulation of DNA-templated transcription"/>
    <property type="evidence" value="ECO:0007669"/>
    <property type="project" value="InterPro"/>
</dbReference>
<dbReference type="Proteomes" id="UP000253501">
    <property type="component" value="Unassembled WGS sequence"/>
</dbReference>
<evidence type="ECO:0000256" key="2">
    <source>
        <dbReference type="ARBA" id="ARBA00023125"/>
    </source>
</evidence>
<comment type="caution">
    <text evidence="6">The sequence shown here is derived from an EMBL/GenBank/DDBJ whole genome shotgun (WGS) entry which is preliminary data.</text>
</comment>
<dbReference type="SUPFAM" id="SSF52172">
    <property type="entry name" value="CheY-like"/>
    <property type="match status" value="1"/>
</dbReference>
<accession>A0A367PHR3</accession>
<evidence type="ECO:0000259" key="5">
    <source>
        <dbReference type="PROSITE" id="PS50110"/>
    </source>
</evidence>
<dbReference type="PROSITE" id="PS50110">
    <property type="entry name" value="RESPONSE_REGULATORY"/>
    <property type="match status" value="1"/>
</dbReference>
<protein>
    <submittedName>
        <fullName evidence="6">DNA-binding response regulator</fullName>
    </submittedName>
</protein>
<dbReference type="SMART" id="SM00448">
    <property type="entry name" value="REC"/>
    <property type="match status" value="1"/>
</dbReference>
<dbReference type="SMART" id="SM00421">
    <property type="entry name" value="HTH_LUXR"/>
    <property type="match status" value="1"/>
</dbReference>
<dbReference type="InterPro" id="IPR058245">
    <property type="entry name" value="NreC/VraR/RcsB-like_REC"/>
</dbReference>
<dbReference type="InterPro" id="IPR016032">
    <property type="entry name" value="Sig_transdc_resp-reg_C-effctor"/>
</dbReference>
<dbReference type="PROSITE" id="PS50043">
    <property type="entry name" value="HTH_LUXR_2"/>
    <property type="match status" value="1"/>
</dbReference>
<dbReference type="PANTHER" id="PTHR43214">
    <property type="entry name" value="TWO-COMPONENT RESPONSE REGULATOR"/>
    <property type="match status" value="1"/>
</dbReference>
<sequence>MSTRTTAMIADDHPVVVAGLAPYLARQGIDVIAIADSAHGLLAELKKHAQRLPEIVITGYGYGGEIDGLRLIERLHRLYPEVKIVVFSGMRPNGLVRQLLAKGADAFVAKSMALQFVADACQTVLSDAKYIDPDTEGLLIAPPDHCEDKCDDRLSPREREVLRLLAQGCPLQEIARKFQRSVKTISVQKCSAMSKLGLRNEIELALYLVKHRHAVIPS</sequence>